<keyword evidence="3" id="KW-1185">Reference proteome</keyword>
<name>A0AA38MP27_9CUCU</name>
<dbReference type="AlphaFoldDB" id="A0AA38MP27"/>
<evidence type="ECO:0000313" key="3">
    <source>
        <dbReference type="Proteomes" id="UP001168821"/>
    </source>
</evidence>
<sequence length="171" mass="19491">MSPFETLHSASPLNLARIYPKPKHDSLGGNTDDKRSEKADLAEWKCEMKEEHVNETGKEINSIKRQIFRGCGYPGTMLENGRHARSSIEIHHCSCCHATSSVGQYALLRTFLFTPSRGLPRERISTFPIRKRSGSPHKIQRKGWRTGARVNVVFSRLKFVIVEISENNRPF</sequence>
<gene>
    <name evidence="2" type="ORF">Zmor_007154</name>
</gene>
<dbReference type="Proteomes" id="UP001168821">
    <property type="component" value="Unassembled WGS sequence"/>
</dbReference>
<organism evidence="2 3">
    <name type="scientific">Zophobas morio</name>
    <dbReference type="NCBI Taxonomy" id="2755281"/>
    <lineage>
        <taxon>Eukaryota</taxon>
        <taxon>Metazoa</taxon>
        <taxon>Ecdysozoa</taxon>
        <taxon>Arthropoda</taxon>
        <taxon>Hexapoda</taxon>
        <taxon>Insecta</taxon>
        <taxon>Pterygota</taxon>
        <taxon>Neoptera</taxon>
        <taxon>Endopterygota</taxon>
        <taxon>Coleoptera</taxon>
        <taxon>Polyphaga</taxon>
        <taxon>Cucujiformia</taxon>
        <taxon>Tenebrionidae</taxon>
        <taxon>Zophobas</taxon>
    </lineage>
</organism>
<comment type="caution">
    <text evidence="2">The sequence shown here is derived from an EMBL/GenBank/DDBJ whole genome shotgun (WGS) entry which is preliminary data.</text>
</comment>
<dbReference type="EMBL" id="JALNTZ010000002">
    <property type="protein sequence ID" value="KAJ3662829.1"/>
    <property type="molecule type" value="Genomic_DNA"/>
</dbReference>
<feature type="compositionally biased region" description="Basic and acidic residues" evidence="1">
    <location>
        <begin position="22"/>
        <end position="39"/>
    </location>
</feature>
<evidence type="ECO:0000313" key="2">
    <source>
        <dbReference type="EMBL" id="KAJ3662829.1"/>
    </source>
</evidence>
<evidence type="ECO:0000256" key="1">
    <source>
        <dbReference type="SAM" id="MobiDB-lite"/>
    </source>
</evidence>
<feature type="region of interest" description="Disordered" evidence="1">
    <location>
        <begin position="19"/>
        <end position="39"/>
    </location>
</feature>
<protein>
    <submittedName>
        <fullName evidence="2">Uncharacterized protein</fullName>
    </submittedName>
</protein>
<accession>A0AA38MP27</accession>
<proteinExistence type="predicted"/>
<reference evidence="2" key="1">
    <citation type="journal article" date="2023" name="G3 (Bethesda)">
        <title>Whole genome assemblies of Zophobas morio and Tenebrio molitor.</title>
        <authorList>
            <person name="Kaur S."/>
            <person name="Stinson S.A."/>
            <person name="diCenzo G.C."/>
        </authorList>
    </citation>
    <scope>NUCLEOTIDE SEQUENCE</scope>
    <source>
        <strain evidence="2">QUZm001</strain>
    </source>
</reference>